<feature type="transmembrane region" description="Helical" evidence="2">
    <location>
        <begin position="142"/>
        <end position="162"/>
    </location>
</feature>
<feature type="transmembrane region" description="Helical" evidence="2">
    <location>
        <begin position="26"/>
        <end position="45"/>
    </location>
</feature>
<dbReference type="InterPro" id="IPR009339">
    <property type="entry name" value="DUF998"/>
</dbReference>
<reference evidence="4" key="1">
    <citation type="submission" date="2016-06" db="EMBL/GenBank/DDBJ databases">
        <authorList>
            <person name="Varghese N."/>
            <person name="Submissions Spin"/>
        </authorList>
    </citation>
    <scope>NUCLEOTIDE SEQUENCE [LARGE SCALE GENOMIC DNA]</scope>
    <source>
        <strain evidence="4">DSM 44830</strain>
    </source>
</reference>
<dbReference type="AlphaFoldDB" id="A0A1C4ZAF0"/>
<evidence type="ECO:0000313" key="4">
    <source>
        <dbReference type="Proteomes" id="UP000199504"/>
    </source>
</evidence>
<feature type="region of interest" description="Disordered" evidence="1">
    <location>
        <begin position="1"/>
        <end position="20"/>
    </location>
</feature>
<evidence type="ECO:0008006" key="5">
    <source>
        <dbReference type="Google" id="ProtNLM"/>
    </source>
</evidence>
<feature type="compositionally biased region" description="Polar residues" evidence="1">
    <location>
        <begin position="245"/>
        <end position="254"/>
    </location>
</feature>
<name>A0A1C4ZAF0_9ACTN</name>
<sequence>MYSQTMTNNRVGRSGTGEPTSSPLRVLALGAVAGPALFTLTWLTLGVTSTGYTLYGHTFREYSPVSQPISGLGVGATAPFMNTAFVVTGLMLLVGVVGIVRSVPAAGSPTLRRWALALLACTGIGQALCGVFTLRASVVHGLAFLLAVGTPIVGFVVAGRYLRRVPGWRRLGTGLAVVGSPLALLGLIAYFVAFRPTADGAEHGVAGLIQRIDVVGVHAWFVAMGWRAFREPGSTPPASRPASGQRPSASSIAR</sequence>
<keyword evidence="2" id="KW-1133">Transmembrane helix</keyword>
<feature type="transmembrane region" description="Helical" evidence="2">
    <location>
        <begin position="115"/>
        <end position="136"/>
    </location>
</feature>
<keyword evidence="2" id="KW-0472">Membrane</keyword>
<gene>
    <name evidence="3" type="ORF">GA0070564_105218</name>
</gene>
<evidence type="ECO:0000313" key="3">
    <source>
        <dbReference type="EMBL" id="SCF29701.1"/>
    </source>
</evidence>
<keyword evidence="2" id="KW-0812">Transmembrane</keyword>
<dbReference type="OrthoDB" id="5071134at2"/>
<organism evidence="3 4">
    <name type="scientific">Micromonospora mirobrigensis</name>
    <dbReference type="NCBI Taxonomy" id="262898"/>
    <lineage>
        <taxon>Bacteria</taxon>
        <taxon>Bacillati</taxon>
        <taxon>Actinomycetota</taxon>
        <taxon>Actinomycetes</taxon>
        <taxon>Micromonosporales</taxon>
        <taxon>Micromonosporaceae</taxon>
        <taxon>Micromonospora</taxon>
    </lineage>
</organism>
<dbReference type="EMBL" id="FMCX01000005">
    <property type="protein sequence ID" value="SCF29701.1"/>
    <property type="molecule type" value="Genomic_DNA"/>
</dbReference>
<protein>
    <recommendedName>
        <fullName evidence="5">DUF998 domain-containing protein</fullName>
    </recommendedName>
</protein>
<feature type="region of interest" description="Disordered" evidence="1">
    <location>
        <begin position="233"/>
        <end position="254"/>
    </location>
</feature>
<evidence type="ECO:0000256" key="2">
    <source>
        <dbReference type="SAM" id="Phobius"/>
    </source>
</evidence>
<dbReference type="Pfam" id="PF06197">
    <property type="entry name" value="DUF998"/>
    <property type="match status" value="1"/>
</dbReference>
<accession>A0A1C4ZAF0</accession>
<keyword evidence="4" id="KW-1185">Reference proteome</keyword>
<dbReference type="Proteomes" id="UP000199504">
    <property type="component" value="Unassembled WGS sequence"/>
</dbReference>
<evidence type="ECO:0000256" key="1">
    <source>
        <dbReference type="SAM" id="MobiDB-lite"/>
    </source>
</evidence>
<feature type="transmembrane region" description="Helical" evidence="2">
    <location>
        <begin position="80"/>
        <end position="103"/>
    </location>
</feature>
<feature type="transmembrane region" description="Helical" evidence="2">
    <location>
        <begin position="174"/>
        <end position="193"/>
    </location>
</feature>
<proteinExistence type="predicted"/>